<dbReference type="InterPro" id="IPR052948">
    <property type="entry name" value="Low_temp-induced_all0457"/>
</dbReference>
<keyword evidence="1" id="KW-0812">Transmembrane</keyword>
<dbReference type="RefSeq" id="WP_106170877.1">
    <property type="nucleotide sequence ID" value="NZ_JAVKZF010000002.1"/>
</dbReference>
<feature type="transmembrane region" description="Helical" evidence="1">
    <location>
        <begin position="76"/>
        <end position="98"/>
    </location>
</feature>
<name>A0AB37UIH0_9CYAN</name>
<evidence type="ECO:0000256" key="1">
    <source>
        <dbReference type="SAM" id="Phobius"/>
    </source>
</evidence>
<dbReference type="Proteomes" id="UP000282574">
    <property type="component" value="Unassembled WGS sequence"/>
</dbReference>
<dbReference type="Pfam" id="PF06150">
    <property type="entry name" value="ChaB"/>
    <property type="match status" value="1"/>
</dbReference>
<proteinExistence type="predicted"/>
<dbReference type="InterPro" id="IPR037205">
    <property type="entry name" value="ChaB_sf"/>
</dbReference>
<keyword evidence="4" id="KW-1185">Reference proteome</keyword>
<keyword evidence="1" id="KW-0472">Membrane</keyword>
<dbReference type="AlphaFoldDB" id="A0AB37UIH0"/>
<evidence type="ECO:0000313" key="4">
    <source>
        <dbReference type="Proteomes" id="UP000282574"/>
    </source>
</evidence>
<protein>
    <recommendedName>
        <fullName evidence="2">General stress protein 17M-like domain-containing protein</fullName>
    </recommendedName>
</protein>
<reference evidence="3 4" key="1">
    <citation type="journal article" date="2019" name="Genome Biol. Evol.">
        <title>Day and night: Metabolic profiles and evolutionary relationships of six axenic non-marine cyanobacteria.</title>
        <authorList>
            <person name="Will S.E."/>
            <person name="Henke P."/>
            <person name="Boedeker C."/>
            <person name="Huang S."/>
            <person name="Brinkmann H."/>
            <person name="Rohde M."/>
            <person name="Jarek M."/>
            <person name="Friedl T."/>
            <person name="Seufert S."/>
            <person name="Schumacher M."/>
            <person name="Overmann J."/>
            <person name="Neumann-Schaal M."/>
            <person name="Petersen J."/>
        </authorList>
    </citation>
    <scope>NUCLEOTIDE SEQUENCE [LARGE SCALE GENOMIC DNA]</scope>
    <source>
        <strain evidence="3 4">SAG 39.79</strain>
    </source>
</reference>
<evidence type="ECO:0000313" key="3">
    <source>
        <dbReference type="EMBL" id="RUT11186.1"/>
    </source>
</evidence>
<dbReference type="InterPro" id="IPR025889">
    <property type="entry name" value="GSP17M-like_dom"/>
</dbReference>
<dbReference type="InterPro" id="IPR009317">
    <property type="entry name" value="ChaB"/>
</dbReference>
<accession>A0AB37UIH0</accession>
<sequence length="263" mass="27760">MTATGEQTQPAVTTAERTVSAIFKEKEQVDNVIRRLLDRGVSRDDISVIGKNFHSETKIAGFLTKKDVILGGLKQGAIFGSLFGSALGLLTGVGVLFVPFVGTLVAAGPIGAALLGAATGAIAGSAGAGLASALATLGMPEDKATIYQTRIEAGDFMVGVEVPANKSGEIQLLLESAGGEEVHINETPLPRFGKGQIEDPSKLSPEIRSHLSEDAQRLFVANYNSELAQSGDESKAEHHAWDVVREQFEQDENGIWSKSKMTV</sequence>
<dbReference type="SUPFAM" id="SSF140376">
    <property type="entry name" value="ChaB-like"/>
    <property type="match status" value="1"/>
</dbReference>
<dbReference type="PANTHER" id="PTHR36109:SF2">
    <property type="entry name" value="MEMBRANE PROTEIN"/>
    <property type="match status" value="1"/>
</dbReference>
<keyword evidence="1" id="KW-1133">Transmembrane helix</keyword>
<dbReference type="Gene3D" id="1.10.1740.70">
    <property type="entry name" value="ChaB"/>
    <property type="match status" value="1"/>
</dbReference>
<feature type="domain" description="General stress protein 17M-like" evidence="2">
    <location>
        <begin position="21"/>
        <end position="84"/>
    </location>
</feature>
<evidence type="ECO:0000259" key="2">
    <source>
        <dbReference type="Pfam" id="PF11181"/>
    </source>
</evidence>
<dbReference type="PANTHER" id="PTHR36109">
    <property type="entry name" value="MEMBRANE PROTEIN-RELATED"/>
    <property type="match status" value="1"/>
</dbReference>
<organism evidence="3 4">
    <name type="scientific">Chroococcidiopsis cubana SAG 39.79</name>
    <dbReference type="NCBI Taxonomy" id="388085"/>
    <lineage>
        <taxon>Bacteria</taxon>
        <taxon>Bacillati</taxon>
        <taxon>Cyanobacteriota</taxon>
        <taxon>Cyanophyceae</taxon>
        <taxon>Chroococcidiopsidales</taxon>
        <taxon>Chroococcidiopsidaceae</taxon>
        <taxon>Chroococcidiopsis</taxon>
    </lineage>
</organism>
<dbReference type="Pfam" id="PF11181">
    <property type="entry name" value="YflT"/>
    <property type="match status" value="1"/>
</dbReference>
<feature type="transmembrane region" description="Helical" evidence="1">
    <location>
        <begin position="110"/>
        <end position="137"/>
    </location>
</feature>
<comment type="caution">
    <text evidence="3">The sequence shown here is derived from an EMBL/GenBank/DDBJ whole genome shotgun (WGS) entry which is preliminary data.</text>
</comment>
<gene>
    <name evidence="3" type="ORF">DSM107010_35800</name>
</gene>
<dbReference type="EMBL" id="RSCK01000030">
    <property type="protein sequence ID" value="RUT11186.1"/>
    <property type="molecule type" value="Genomic_DNA"/>
</dbReference>